<dbReference type="AlphaFoldDB" id="A0A2V3J5U3"/>
<name>A0A2V3J5U3_9FLOR</name>
<dbReference type="EMBL" id="NBIV01000002">
    <property type="protein sequence ID" value="PXF49798.1"/>
    <property type="molecule type" value="Genomic_DNA"/>
</dbReference>
<sequence length="63" mass="7213">MTGRCSSHENVNFGRKGDAQKRYHRIIHPRCAQLLRKKDLSKDNAKRSDEALCRATVPNECTT</sequence>
<evidence type="ECO:0000313" key="2">
    <source>
        <dbReference type="Proteomes" id="UP000247409"/>
    </source>
</evidence>
<reference evidence="1 2" key="1">
    <citation type="journal article" date="2018" name="Mol. Biol. Evol.">
        <title>Analysis of the draft genome of the red seaweed Gracilariopsis chorda provides insights into genome size evolution in Rhodophyta.</title>
        <authorList>
            <person name="Lee J."/>
            <person name="Yang E.C."/>
            <person name="Graf L."/>
            <person name="Yang J.H."/>
            <person name="Qiu H."/>
            <person name="Zel Zion U."/>
            <person name="Chan C.X."/>
            <person name="Stephens T.G."/>
            <person name="Weber A.P.M."/>
            <person name="Boo G.H."/>
            <person name="Boo S.M."/>
            <person name="Kim K.M."/>
            <person name="Shin Y."/>
            <person name="Jung M."/>
            <person name="Lee S.J."/>
            <person name="Yim H.S."/>
            <person name="Lee J.H."/>
            <person name="Bhattacharya D."/>
            <person name="Yoon H.S."/>
        </authorList>
    </citation>
    <scope>NUCLEOTIDE SEQUENCE [LARGE SCALE GENOMIC DNA]</scope>
    <source>
        <strain evidence="1 2">SKKU-2015</strain>
        <tissue evidence="1">Whole body</tissue>
    </source>
</reference>
<accession>A0A2V3J5U3</accession>
<proteinExistence type="predicted"/>
<gene>
    <name evidence="1" type="ORF">BWQ96_00450</name>
</gene>
<dbReference type="Proteomes" id="UP000247409">
    <property type="component" value="Unassembled WGS sequence"/>
</dbReference>
<evidence type="ECO:0000313" key="1">
    <source>
        <dbReference type="EMBL" id="PXF49798.1"/>
    </source>
</evidence>
<organism evidence="1 2">
    <name type="scientific">Gracilariopsis chorda</name>
    <dbReference type="NCBI Taxonomy" id="448386"/>
    <lineage>
        <taxon>Eukaryota</taxon>
        <taxon>Rhodophyta</taxon>
        <taxon>Florideophyceae</taxon>
        <taxon>Rhodymeniophycidae</taxon>
        <taxon>Gracilariales</taxon>
        <taxon>Gracilariaceae</taxon>
        <taxon>Gracilariopsis</taxon>
    </lineage>
</organism>
<comment type="caution">
    <text evidence="1">The sequence shown here is derived from an EMBL/GenBank/DDBJ whole genome shotgun (WGS) entry which is preliminary data.</text>
</comment>
<keyword evidence="2" id="KW-1185">Reference proteome</keyword>
<protein>
    <submittedName>
        <fullName evidence="1">Uncharacterized protein</fullName>
    </submittedName>
</protein>